<evidence type="ECO:0000313" key="4">
    <source>
        <dbReference type="Proteomes" id="UP000299211"/>
    </source>
</evidence>
<feature type="transmembrane region" description="Helical" evidence="2">
    <location>
        <begin position="45"/>
        <end position="66"/>
    </location>
</feature>
<name>A0A4D4MWA2_STRAX</name>
<dbReference type="AlphaFoldDB" id="A0A4D4MWA2"/>
<gene>
    <name evidence="3" type="ORF">SAV31267_059460</name>
</gene>
<feature type="compositionally biased region" description="Basic and acidic residues" evidence="1">
    <location>
        <begin position="238"/>
        <end position="249"/>
    </location>
</feature>
<feature type="compositionally biased region" description="Polar residues" evidence="1">
    <location>
        <begin position="330"/>
        <end position="341"/>
    </location>
</feature>
<feature type="transmembrane region" description="Helical" evidence="2">
    <location>
        <begin position="169"/>
        <end position="191"/>
    </location>
</feature>
<comment type="caution">
    <text evidence="3">The sequence shown here is derived from an EMBL/GenBank/DDBJ whole genome shotgun (WGS) entry which is preliminary data.</text>
</comment>
<keyword evidence="2" id="KW-0472">Membrane</keyword>
<reference evidence="3 4" key="1">
    <citation type="submission" date="2019-04" db="EMBL/GenBank/DDBJ databases">
        <title>Draft genome sequences of Streptomyces avermitilis ATCC 31267.</title>
        <authorList>
            <person name="Komaki H."/>
            <person name="Tamura T."/>
            <person name="Hosoyama A."/>
        </authorList>
    </citation>
    <scope>NUCLEOTIDE SEQUENCE [LARGE SCALE GENOMIC DNA]</scope>
    <source>
        <strain evidence="3 4">ATCC 31267</strain>
    </source>
</reference>
<keyword evidence="2" id="KW-0812">Transmembrane</keyword>
<dbReference type="EMBL" id="BJHY01000001">
    <property type="protein sequence ID" value="GDY76461.1"/>
    <property type="molecule type" value="Genomic_DNA"/>
</dbReference>
<evidence type="ECO:0000256" key="2">
    <source>
        <dbReference type="SAM" id="Phobius"/>
    </source>
</evidence>
<evidence type="ECO:0000313" key="3">
    <source>
        <dbReference type="EMBL" id="GDY76461.1"/>
    </source>
</evidence>
<feature type="compositionally biased region" description="Basic residues" evidence="1">
    <location>
        <begin position="303"/>
        <end position="319"/>
    </location>
</feature>
<proteinExistence type="predicted"/>
<feature type="transmembrane region" description="Helical" evidence="2">
    <location>
        <begin position="135"/>
        <end position="157"/>
    </location>
</feature>
<dbReference type="Proteomes" id="UP000299211">
    <property type="component" value="Unassembled WGS sequence"/>
</dbReference>
<accession>A0A4D4MWA2</accession>
<sequence length="348" mass="36723">MPRSTLPPPPPPAHLRTWPDRSALLADRWRALEELRRRSLGVHRVLLLWLLAVTAIIGWALLVLPLQQIEQEDPTSLVLGPLFAILGLAALTPSLVTVSLAVRRDGRIHQLLDDWLRLDSHPPTDARLRAPGLSLFWLLSSLCVCAIGLWSSFAATADAKPGGGTYGDVALGMGIGLILWLTGLIGVGKAVRHYRWAVRALRPRPGVRSGAEPAPGLGAAPGPGAAPGAGPASGKRRTVGDLEVREVRLSADLPQRLADRRHSLSGGPAVSGDATQPGGSPGGPAACGARTADAPALSLPRHSPARMSRHLPRRCRHAGGNRVTGRRAPTPSSDRSGQTSHVLPVASY</sequence>
<organism evidence="3 4">
    <name type="scientific">Streptomyces avermitilis</name>
    <dbReference type="NCBI Taxonomy" id="33903"/>
    <lineage>
        <taxon>Bacteria</taxon>
        <taxon>Bacillati</taxon>
        <taxon>Actinomycetota</taxon>
        <taxon>Actinomycetes</taxon>
        <taxon>Kitasatosporales</taxon>
        <taxon>Streptomycetaceae</taxon>
        <taxon>Streptomyces</taxon>
    </lineage>
</organism>
<evidence type="ECO:0000256" key="1">
    <source>
        <dbReference type="SAM" id="MobiDB-lite"/>
    </source>
</evidence>
<protein>
    <submittedName>
        <fullName evidence="3">Uncharacterized protein</fullName>
    </submittedName>
</protein>
<keyword evidence="2" id="KW-1133">Transmembrane helix</keyword>
<feature type="region of interest" description="Disordered" evidence="1">
    <location>
        <begin position="205"/>
        <end position="348"/>
    </location>
</feature>
<feature type="transmembrane region" description="Helical" evidence="2">
    <location>
        <begin position="78"/>
        <end position="102"/>
    </location>
</feature>